<gene>
    <name evidence="12" type="ORF">TOLI1172_LOCUS4924</name>
</gene>
<dbReference type="FunFam" id="3.40.1050.10:FF:000001">
    <property type="entry name" value="Carbonic anhydrase"/>
    <property type="match status" value="1"/>
</dbReference>
<evidence type="ECO:0000256" key="2">
    <source>
        <dbReference type="ARBA" id="ARBA00012925"/>
    </source>
</evidence>
<dbReference type="PANTHER" id="PTHR11002">
    <property type="entry name" value="CARBONIC ANHYDRASE"/>
    <property type="match status" value="1"/>
</dbReference>
<protein>
    <recommendedName>
        <fullName evidence="3 10">Carbonic anhydrase</fullName>
        <ecNumber evidence="2 10">4.2.1.1</ecNumber>
    </recommendedName>
    <alternativeName>
        <fullName evidence="7 10">Carbonate dehydratase</fullName>
    </alternativeName>
</protein>
<sequence>MDSSAFVSGLGVTSFAKSVGVNKCQVSRSAGATIRCGEKETLRDQLQERMVKLQQALTVQKEQVEVLERISQAEGHPLISSEGDERVAALLKQNREWRESVLKEDPTFFDKLANVQTPEILWIGCADSRVPANEIFNLPPGEVFVHRNIANCVIHTDLSCLSVIEYAVKYLKVKRIVVCGHYNCGGVKASMSSLKYGVIDNWLRHIRDVRRTHFTELSKITDEEAQFRRMCELNAIESMHSVCSTTIVQSAWDEGQELTVHAFIYDLADGLLKDLGLAVSNAEALGGVYRTDASA</sequence>
<dbReference type="InterPro" id="IPR036874">
    <property type="entry name" value="Carbonic_anhydrase_sf"/>
</dbReference>
<dbReference type="EMBL" id="HBFP01006876">
    <property type="protein sequence ID" value="CAD8820532.1"/>
    <property type="molecule type" value="Transcribed_RNA"/>
</dbReference>
<evidence type="ECO:0000256" key="8">
    <source>
        <dbReference type="ARBA" id="ARBA00048348"/>
    </source>
</evidence>
<feature type="binding site" evidence="9">
    <location>
        <position position="127"/>
    </location>
    <ligand>
        <name>Zn(2+)</name>
        <dbReference type="ChEBI" id="CHEBI:29105"/>
    </ligand>
</feature>
<dbReference type="GO" id="GO:0004089">
    <property type="term" value="F:carbonate dehydratase activity"/>
    <property type="evidence" value="ECO:0007669"/>
    <property type="project" value="UniProtKB-UniRule"/>
</dbReference>
<evidence type="ECO:0000256" key="10">
    <source>
        <dbReference type="RuleBase" id="RU003956"/>
    </source>
</evidence>
<dbReference type="AlphaFoldDB" id="A0A7S1ES88"/>
<accession>A0A7S1ES88</accession>
<dbReference type="InterPro" id="IPR015892">
    <property type="entry name" value="Carbonic_anhydrase_CS"/>
</dbReference>
<evidence type="ECO:0000256" key="4">
    <source>
        <dbReference type="ARBA" id="ARBA00022723"/>
    </source>
</evidence>
<keyword evidence="11" id="KW-0175">Coiled coil</keyword>
<dbReference type="EC" id="4.2.1.1" evidence="2 10"/>
<dbReference type="GO" id="GO:0015976">
    <property type="term" value="P:carbon utilization"/>
    <property type="evidence" value="ECO:0007669"/>
    <property type="project" value="InterPro"/>
</dbReference>
<comment type="cofactor">
    <cofactor evidence="9">
        <name>Zn(2+)</name>
        <dbReference type="ChEBI" id="CHEBI:29105"/>
    </cofactor>
    <text evidence="9">Binds 1 zinc ion per subunit.</text>
</comment>
<feature type="binding site" evidence="9">
    <location>
        <position position="125"/>
    </location>
    <ligand>
        <name>Zn(2+)</name>
        <dbReference type="ChEBI" id="CHEBI:29105"/>
    </ligand>
</feature>
<evidence type="ECO:0000256" key="9">
    <source>
        <dbReference type="PIRSR" id="PIRSR601765-1"/>
    </source>
</evidence>
<feature type="coiled-coil region" evidence="11">
    <location>
        <begin position="36"/>
        <end position="70"/>
    </location>
</feature>
<dbReference type="Gene3D" id="3.40.1050.10">
    <property type="entry name" value="Carbonic anhydrase"/>
    <property type="match status" value="1"/>
</dbReference>
<evidence type="ECO:0000256" key="6">
    <source>
        <dbReference type="ARBA" id="ARBA00023239"/>
    </source>
</evidence>
<dbReference type="GO" id="GO:0008270">
    <property type="term" value="F:zinc ion binding"/>
    <property type="evidence" value="ECO:0007669"/>
    <property type="project" value="UniProtKB-UniRule"/>
</dbReference>
<keyword evidence="4 9" id="KW-0479">Metal-binding</keyword>
<dbReference type="Pfam" id="PF00484">
    <property type="entry name" value="Pro_CA"/>
    <property type="match status" value="1"/>
</dbReference>
<evidence type="ECO:0000313" key="12">
    <source>
        <dbReference type="EMBL" id="CAD8820532.1"/>
    </source>
</evidence>
<keyword evidence="5 9" id="KW-0862">Zinc</keyword>
<dbReference type="PANTHER" id="PTHR11002:SF76">
    <property type="entry name" value="CARBONIC ANHYDRASE"/>
    <property type="match status" value="1"/>
</dbReference>
<evidence type="ECO:0000256" key="7">
    <source>
        <dbReference type="ARBA" id="ARBA00031969"/>
    </source>
</evidence>
<comment type="function">
    <text evidence="10">Reversible hydration of carbon dioxide.</text>
</comment>
<keyword evidence="6 10" id="KW-0456">Lyase</keyword>
<comment type="catalytic activity">
    <reaction evidence="8 10">
        <text>hydrogencarbonate + H(+) = CO2 + H2O</text>
        <dbReference type="Rhea" id="RHEA:10748"/>
        <dbReference type="ChEBI" id="CHEBI:15377"/>
        <dbReference type="ChEBI" id="CHEBI:15378"/>
        <dbReference type="ChEBI" id="CHEBI:16526"/>
        <dbReference type="ChEBI" id="CHEBI:17544"/>
        <dbReference type="EC" id="4.2.1.1"/>
    </reaction>
</comment>
<evidence type="ECO:0000256" key="5">
    <source>
        <dbReference type="ARBA" id="ARBA00022833"/>
    </source>
</evidence>
<organism evidence="12">
    <name type="scientific">Timspurckia oligopyrenoides</name>
    <dbReference type="NCBI Taxonomy" id="708627"/>
    <lineage>
        <taxon>Eukaryota</taxon>
        <taxon>Rhodophyta</taxon>
        <taxon>Bangiophyceae</taxon>
        <taxon>Porphyridiales</taxon>
        <taxon>Porphyridiaceae</taxon>
        <taxon>Timspurckia</taxon>
    </lineage>
</organism>
<dbReference type="CDD" id="cd00883">
    <property type="entry name" value="beta_CA_cladeA"/>
    <property type="match status" value="1"/>
</dbReference>
<feature type="binding site" evidence="9">
    <location>
        <position position="184"/>
    </location>
    <ligand>
        <name>Zn(2+)</name>
        <dbReference type="ChEBI" id="CHEBI:29105"/>
    </ligand>
</feature>
<proteinExistence type="inferred from homology"/>
<dbReference type="PROSITE" id="PS00704">
    <property type="entry name" value="PROK_CO2_ANHYDRASE_1"/>
    <property type="match status" value="1"/>
</dbReference>
<dbReference type="SUPFAM" id="SSF53056">
    <property type="entry name" value="beta-carbonic anhydrase, cab"/>
    <property type="match status" value="1"/>
</dbReference>
<feature type="binding site" evidence="9">
    <location>
        <position position="181"/>
    </location>
    <ligand>
        <name>Zn(2+)</name>
        <dbReference type="ChEBI" id="CHEBI:29105"/>
    </ligand>
</feature>
<comment type="similarity">
    <text evidence="1 10">Belongs to the beta-class carbonic anhydrase family.</text>
</comment>
<evidence type="ECO:0000256" key="3">
    <source>
        <dbReference type="ARBA" id="ARBA00014628"/>
    </source>
</evidence>
<dbReference type="SMART" id="SM00947">
    <property type="entry name" value="Pro_CA"/>
    <property type="match status" value="1"/>
</dbReference>
<dbReference type="PROSITE" id="PS00705">
    <property type="entry name" value="PROK_CO2_ANHYDRASE_2"/>
    <property type="match status" value="1"/>
</dbReference>
<evidence type="ECO:0000256" key="11">
    <source>
        <dbReference type="SAM" id="Coils"/>
    </source>
</evidence>
<dbReference type="InterPro" id="IPR001765">
    <property type="entry name" value="Carbonic_anhydrase"/>
</dbReference>
<reference evidence="12" key="1">
    <citation type="submission" date="2021-01" db="EMBL/GenBank/DDBJ databases">
        <authorList>
            <person name="Corre E."/>
            <person name="Pelletier E."/>
            <person name="Niang G."/>
            <person name="Scheremetjew M."/>
            <person name="Finn R."/>
            <person name="Kale V."/>
            <person name="Holt S."/>
            <person name="Cochrane G."/>
            <person name="Meng A."/>
            <person name="Brown T."/>
            <person name="Cohen L."/>
        </authorList>
    </citation>
    <scope>NUCLEOTIDE SEQUENCE</scope>
    <source>
        <strain evidence="12">CCMP3278</strain>
    </source>
</reference>
<evidence type="ECO:0000256" key="1">
    <source>
        <dbReference type="ARBA" id="ARBA00006217"/>
    </source>
</evidence>
<name>A0A7S1ES88_9RHOD</name>